<evidence type="ECO:0000313" key="3">
    <source>
        <dbReference type="Proteomes" id="UP001222087"/>
    </source>
</evidence>
<organism evidence="2 3">
    <name type="scientific">Legionella cardiaca</name>
    <dbReference type="NCBI Taxonomy" id="1071983"/>
    <lineage>
        <taxon>Bacteria</taxon>
        <taxon>Pseudomonadati</taxon>
        <taxon>Pseudomonadota</taxon>
        <taxon>Gammaproteobacteria</taxon>
        <taxon>Legionellales</taxon>
        <taxon>Legionellaceae</taxon>
        <taxon>Legionella</taxon>
    </lineage>
</organism>
<gene>
    <name evidence="2" type="ORF">PXX05_04155</name>
</gene>
<reference evidence="2 3" key="1">
    <citation type="submission" date="2023-02" db="EMBL/GenBank/DDBJ databases">
        <title>Genome Sequence of L. cardiaca H63T.</title>
        <authorList>
            <person name="Lopez A.E."/>
            <person name="Cianciotto N.P."/>
        </authorList>
    </citation>
    <scope>NUCLEOTIDE SEQUENCE [LARGE SCALE GENOMIC DNA]</scope>
    <source>
        <strain evidence="2 3">H63</strain>
    </source>
</reference>
<feature type="compositionally biased region" description="Basic and acidic residues" evidence="1">
    <location>
        <begin position="31"/>
        <end position="51"/>
    </location>
</feature>
<keyword evidence="3" id="KW-1185">Reference proteome</keyword>
<dbReference type="RefSeq" id="WP_275089801.1">
    <property type="nucleotide sequence ID" value="NZ_CP119078.1"/>
</dbReference>
<feature type="compositionally biased region" description="Basic and acidic residues" evidence="1">
    <location>
        <begin position="8"/>
        <end position="21"/>
    </location>
</feature>
<accession>A0ABY8AX24</accession>
<feature type="region of interest" description="Disordered" evidence="1">
    <location>
        <begin position="1"/>
        <end position="51"/>
    </location>
</feature>
<sequence>MKKSSQKSVKDKTKETIKNENLKNISGGRVHIPELPDPSEIRRILDERRKR</sequence>
<dbReference type="Proteomes" id="UP001222087">
    <property type="component" value="Chromosome"/>
</dbReference>
<evidence type="ECO:0000313" key="2">
    <source>
        <dbReference type="EMBL" id="WED43986.1"/>
    </source>
</evidence>
<name>A0ABY8AX24_9GAMM</name>
<protein>
    <submittedName>
        <fullName evidence="2">Uncharacterized protein</fullName>
    </submittedName>
</protein>
<dbReference type="EMBL" id="CP119078">
    <property type="protein sequence ID" value="WED43986.1"/>
    <property type="molecule type" value="Genomic_DNA"/>
</dbReference>
<evidence type="ECO:0000256" key="1">
    <source>
        <dbReference type="SAM" id="MobiDB-lite"/>
    </source>
</evidence>
<proteinExistence type="predicted"/>